<evidence type="ECO:0000313" key="2">
    <source>
        <dbReference type="Proteomes" id="UP000027778"/>
    </source>
</evidence>
<sequence length="73" mass="8426">MCACGVDKRVGWRQCCKSLKLKPVGYIPNLPSKRKRLIQLEKLIKSHIDLDVPVHKAIMDEYNSLCSQLKERC</sequence>
<comment type="caution">
    <text evidence="1">The sequence shown here is derived from an EMBL/GenBank/DDBJ whole genome shotgun (WGS) entry which is preliminary data.</text>
</comment>
<gene>
    <name evidence="1" type="ORF">BAGA_05575</name>
</gene>
<reference evidence="1 2" key="1">
    <citation type="submission" date="2014-06" db="EMBL/GenBank/DDBJ databases">
        <title>Draft genome sequence of Bacillus gaemokensis JCM 15801 (MCCC 1A00707).</title>
        <authorList>
            <person name="Lai Q."/>
            <person name="Liu Y."/>
            <person name="Shao Z."/>
        </authorList>
    </citation>
    <scope>NUCLEOTIDE SEQUENCE [LARGE SCALE GENOMIC DNA]</scope>
    <source>
        <strain evidence="1 2">JCM 15801</strain>
    </source>
</reference>
<proteinExistence type="predicted"/>
<name>A0A073KNF3_9BACI</name>
<organism evidence="1 2">
    <name type="scientific">Bacillus gaemokensis</name>
    <dbReference type="NCBI Taxonomy" id="574375"/>
    <lineage>
        <taxon>Bacteria</taxon>
        <taxon>Bacillati</taxon>
        <taxon>Bacillota</taxon>
        <taxon>Bacilli</taxon>
        <taxon>Bacillales</taxon>
        <taxon>Bacillaceae</taxon>
        <taxon>Bacillus</taxon>
        <taxon>Bacillus cereus group</taxon>
    </lineage>
</organism>
<dbReference type="Proteomes" id="UP000027778">
    <property type="component" value="Unassembled WGS sequence"/>
</dbReference>
<dbReference type="RefSeq" id="WP_033674996.1">
    <property type="nucleotide sequence ID" value="NZ_JOTM01000011.1"/>
</dbReference>
<evidence type="ECO:0000313" key="1">
    <source>
        <dbReference type="EMBL" id="KEK23903.1"/>
    </source>
</evidence>
<dbReference type="EMBL" id="JOTM01000011">
    <property type="protein sequence ID" value="KEK23903.1"/>
    <property type="molecule type" value="Genomic_DNA"/>
</dbReference>
<dbReference type="AlphaFoldDB" id="A0A073KNF3"/>
<accession>A0A073KNF3</accession>
<keyword evidence="2" id="KW-1185">Reference proteome</keyword>
<protein>
    <submittedName>
        <fullName evidence="1">Uncharacterized protein</fullName>
    </submittedName>
</protein>